<feature type="domain" description="Transposable element P transposase-like RNase H" evidence="1">
    <location>
        <begin position="1"/>
        <end position="53"/>
    </location>
</feature>
<feature type="non-terminal residue" evidence="2">
    <location>
        <position position="1"/>
    </location>
</feature>
<protein>
    <recommendedName>
        <fullName evidence="1">Transposable element P transposase-like RNase H domain-containing protein</fullName>
    </recommendedName>
</protein>
<name>V5GPC1_ANOGL</name>
<evidence type="ECO:0000259" key="1">
    <source>
        <dbReference type="Pfam" id="PF21787"/>
    </source>
</evidence>
<dbReference type="Pfam" id="PF21787">
    <property type="entry name" value="TNP-like_RNaseH_N"/>
    <property type="match status" value="1"/>
</dbReference>
<evidence type="ECO:0000313" key="2">
    <source>
        <dbReference type="EMBL" id="JAB62143.1"/>
    </source>
</evidence>
<dbReference type="InterPro" id="IPR048365">
    <property type="entry name" value="TNP-like_RNaseH_N"/>
</dbReference>
<reference evidence="2" key="1">
    <citation type="submission" date="2013-07" db="EMBL/GenBank/DDBJ databases">
        <title>Midgut Transcriptome Profiling of Anoplphora glabripennis, a Lignocellulose Degrading, Wood-Boring Cerambycid.</title>
        <authorList>
            <person name="Scully E.D."/>
            <person name="Hoover K."/>
            <person name="Carlson J.E."/>
            <person name="Tien M."/>
            <person name="Geib S.M."/>
        </authorList>
    </citation>
    <scope>NUCLEOTIDE SEQUENCE</scope>
</reference>
<dbReference type="EMBL" id="GALX01006323">
    <property type="protein sequence ID" value="JAB62143.1"/>
    <property type="molecule type" value="Transcribed_RNA"/>
</dbReference>
<dbReference type="AlphaFoldDB" id="V5GPC1"/>
<feature type="non-terminal residue" evidence="2">
    <location>
        <position position="112"/>
    </location>
</feature>
<accession>V5GPC1</accession>
<organism evidence="2">
    <name type="scientific">Anoplophora glabripennis</name>
    <name type="common">Asian longhorn beetle</name>
    <name type="synonym">Anoplophora nobilis</name>
    <dbReference type="NCBI Taxonomy" id="217634"/>
    <lineage>
        <taxon>Eukaryota</taxon>
        <taxon>Metazoa</taxon>
        <taxon>Ecdysozoa</taxon>
        <taxon>Arthropoda</taxon>
        <taxon>Hexapoda</taxon>
        <taxon>Insecta</taxon>
        <taxon>Pterygota</taxon>
        <taxon>Neoptera</taxon>
        <taxon>Endopterygota</taxon>
        <taxon>Coleoptera</taxon>
        <taxon>Polyphaga</taxon>
        <taxon>Cucujiformia</taxon>
        <taxon>Chrysomeloidea</taxon>
        <taxon>Cerambycidae</taxon>
        <taxon>Lamiinae</taxon>
        <taxon>Lamiini</taxon>
        <taxon>Anoplophora</taxon>
    </lineage>
</organism>
<sequence length="112" mass="12525">PVAYYFSNGGVTSFQLESLLKDVLRAMLDEEIPVIATVCDMGSANVKCLKNMGADTLNPYFTFMGRHIFTIFDVPHLLKCTRNLFKKHNVLVPALAIDGSDTNQLLEARWSD</sequence>
<proteinExistence type="predicted"/>